<dbReference type="KEGG" id="xba:C7S18_15770"/>
<reference evidence="3 4" key="1">
    <citation type="submission" date="2018-03" db="EMBL/GenBank/DDBJ databases">
        <title>Ahniella affigens gen. nov., sp. nov., a gammaproteobacterium isolated from sandy soil near a stream.</title>
        <authorList>
            <person name="Ko Y."/>
            <person name="Kim J.-H."/>
        </authorList>
    </citation>
    <scope>NUCLEOTIDE SEQUENCE [LARGE SCALE GENOMIC DNA]</scope>
    <source>
        <strain evidence="3 4">D13</strain>
    </source>
</reference>
<dbReference type="SMART" id="SM00710">
    <property type="entry name" value="PbH1"/>
    <property type="match status" value="16"/>
</dbReference>
<dbReference type="Gene3D" id="2.160.20.10">
    <property type="entry name" value="Single-stranded right-handed beta-helix, Pectin lyase-like"/>
    <property type="match status" value="1"/>
</dbReference>
<dbReference type="InterPro" id="IPR047589">
    <property type="entry name" value="DUF11_rpt"/>
</dbReference>
<evidence type="ECO:0000259" key="2">
    <source>
        <dbReference type="Pfam" id="PF01345"/>
    </source>
</evidence>
<evidence type="ECO:0000313" key="4">
    <source>
        <dbReference type="Proteomes" id="UP000241074"/>
    </source>
</evidence>
<feature type="signal peptide" evidence="1">
    <location>
        <begin position="1"/>
        <end position="37"/>
    </location>
</feature>
<gene>
    <name evidence="3" type="ORF">C7S18_15770</name>
</gene>
<dbReference type="InterPro" id="IPR012334">
    <property type="entry name" value="Pectin_lyas_fold"/>
</dbReference>
<feature type="domain" description="DUF11" evidence="2">
    <location>
        <begin position="1484"/>
        <end position="1606"/>
    </location>
</feature>
<name>A0A2P1PUN8_9GAMM</name>
<protein>
    <recommendedName>
        <fullName evidence="2">DUF11 domain-containing protein</fullName>
    </recommendedName>
</protein>
<dbReference type="EMBL" id="CP027860">
    <property type="protein sequence ID" value="AVP98554.1"/>
    <property type="molecule type" value="Genomic_DNA"/>
</dbReference>
<dbReference type="Proteomes" id="UP000241074">
    <property type="component" value="Chromosome"/>
</dbReference>
<dbReference type="NCBIfam" id="TIGR01451">
    <property type="entry name" value="B_ant_repeat"/>
    <property type="match status" value="1"/>
</dbReference>
<dbReference type="InterPro" id="IPR001434">
    <property type="entry name" value="OmcB-like_DUF11"/>
</dbReference>
<evidence type="ECO:0000313" key="3">
    <source>
        <dbReference type="EMBL" id="AVP98554.1"/>
    </source>
</evidence>
<feature type="chain" id="PRO_5015164871" description="DUF11 domain-containing protein" evidence="1">
    <location>
        <begin position="38"/>
        <end position="1622"/>
    </location>
</feature>
<keyword evidence="1" id="KW-0732">Signal</keyword>
<evidence type="ECO:0000256" key="1">
    <source>
        <dbReference type="SAM" id="SignalP"/>
    </source>
</evidence>
<accession>A0A2P1PUN8</accession>
<reference evidence="3 4" key="2">
    <citation type="submission" date="2018-03" db="EMBL/GenBank/DDBJ databases">
        <authorList>
            <person name="Keele B.F."/>
        </authorList>
    </citation>
    <scope>NUCLEOTIDE SEQUENCE [LARGE SCALE GENOMIC DNA]</scope>
    <source>
        <strain evidence="3 4">D13</strain>
    </source>
</reference>
<organism evidence="3 4">
    <name type="scientific">Ahniella affigens</name>
    <dbReference type="NCBI Taxonomy" id="2021234"/>
    <lineage>
        <taxon>Bacteria</taxon>
        <taxon>Pseudomonadati</taxon>
        <taxon>Pseudomonadota</taxon>
        <taxon>Gammaproteobacteria</taxon>
        <taxon>Lysobacterales</taxon>
        <taxon>Rhodanobacteraceae</taxon>
        <taxon>Ahniella</taxon>
    </lineage>
</organism>
<keyword evidence="4" id="KW-1185">Reference proteome</keyword>
<dbReference type="InterPro" id="IPR006626">
    <property type="entry name" value="PbH1"/>
</dbReference>
<proteinExistence type="predicted"/>
<dbReference type="Pfam" id="PF01345">
    <property type="entry name" value="DUF11"/>
    <property type="match status" value="1"/>
</dbReference>
<dbReference type="OrthoDB" id="56954at2"/>
<sequence length="1622" mass="165076">MLESRSMELRRSPLTKSSRLSMACMLPMLGIAMTASAQVALTSTAGTPSATYTTVRQAFDAINNGTHRGDVTIALTGNTTESAPAVLNAAGAGAAAYTGLRITPSGGGARLIAGSVAGALLDFNGADNVVIDGLDDAGNSLVIRNDDVGASSTIRLRADASNNQFIRLTIEGAGTGSGTGVVLVGSGSVTGNDNNEWASCVVAPAPSNAPQNGILALSTMGASNSGNIITGCQIRDYFNASAPSSSGITIDTGNSGWTISNNRFYQSVARTFLAGNIHRGIQITGGEGHVVSGNVIGFANANGSGTYALSGSATQFIGMDLTVGGSTVTSVQGNTIAGIQLSTQANQGEGAGVLCGIRLAGGPVNVGNISPNIIGASTGVDQITANVSGSGALLTGIAIEQGTNYLVQGNIIGALSAIGSSSELDVHVRAISVGLQPSILTILNNTIGGDTAQSIRSGSLTTSGSTSVSGIAIATTSKSTYTIQGNTIRNLAALGSGNHGFARAIWAMSGPSVATLTIENNQISDVQSNATTTNVDDGLVAAAGIAIAQGETVEVRSNSISRVAEFNTGTAGTYAAGVAIAGTYGASVQFNRIYDVRNASTASAMTAPGMAAGVLVGPSTIGGSTLVLSNMIGLGAGQSTGTAFVGMHARLDGAPDLRPRFLFNTIHITGVQSASTPISSFGLHIGNFSSQTLDPAPEIRNNLIVNTRVGGAGKHYAIANNFGASAPASPWAPGRSDFNVLNAAPDSVGYWGTALSFADWKATSLSDAHSLSGVQVNFVNPSSDLHLNMGSLQTGLESGGFNRESSYNTDIDGQTRPGPIGSVRGGAKAPDIGADEFDGSWLDLVGPQMSHEPAPRTSSLQIRNLVVSIFDASGMPSDEPDAPRVYYRKGTGPYVSQSCQVQLGTTVNGDWRCQIVPDLVGGLAVGDTIEYFFVAQDLAGNIQAFPNAGFVGTSVNNVTVAPSNPSSYRIVGSFAGNYNVGVGETITSLTNPGGLFDRLNQSTVTDNVTVFITSDLLNETGEFGLNKLVEEGSAGTNTHLKIQPAGVPRTVVGSYAGPLIRLVGTSRVFVNGAIIDAAGGQGPGGNPATRQLTIRNNHPSPLVSAIAIYSINGDANQNTLINLNLYGSDPTISEAGIRFGRYPANSTIGSQVLTKILNCFMGRARFGLYAPSQIWYDNVNATITHNDLSGVGPDRIGQTGVFVRGGFGATISLNRIAVPEGVAGVPAAGIALGSEDMSATAVAAGAISGSIVEANDITSVSTNSGNSAVGIFLATSTYGNHNIANNMIRGVSGNATADNLTAGILVRTPPDAYSGYVRVSNNSVWLSGSQGAAVGISSALAVQGQNPRIDIKNNTFSNTQTATAVSASSFAVAMAATELTAVISDYNNFFSSGANAGHFRIGSLSAGSGTNFASLSSWQSAVADDAHAMQQPPQHISTDDLHLQDSSPLVSGSIRIFDLINDIDGQIRSPRSPSIGADEVVNVDLQVTKSNGVSELPDGAATVYAIEVSNAGPVDAWGVIVTDTLPSTLVNGSWSCVQAQSTASCPTIGAGTGNLNEPVSLRVGQHVHFDVMATVNSAVGGFANNTASAQTTSPQIDINPANNSATDQDPILGIGIFTNGFE</sequence>